<reference evidence="5" key="1">
    <citation type="submission" date="2016-10" db="EMBL/GenBank/DDBJ databases">
        <authorList>
            <person name="Varghese N."/>
            <person name="Submissions S."/>
        </authorList>
    </citation>
    <scope>NUCLEOTIDE SEQUENCE [LARGE SCALE GENOMIC DNA]</scope>
    <source>
        <strain evidence="5">CGMCC 1.8704</strain>
    </source>
</reference>
<gene>
    <name evidence="4" type="ORF">SAMN04487942_1739</name>
</gene>
<evidence type="ECO:0000256" key="1">
    <source>
        <dbReference type="SAM" id="Coils"/>
    </source>
</evidence>
<feature type="coiled-coil region" evidence="1">
    <location>
        <begin position="257"/>
        <end position="284"/>
    </location>
</feature>
<dbReference type="RefSeq" id="WP_143056065.1">
    <property type="nucleotide sequence ID" value="NZ_CBCSFM010000005.1"/>
</dbReference>
<evidence type="ECO:0000256" key="2">
    <source>
        <dbReference type="SAM" id="Phobius"/>
    </source>
</evidence>
<keyword evidence="4" id="KW-0238">DNA-binding</keyword>
<sequence>MSTAYVLFICAPYMKNNKKIYLILILVMLFQINVAQQNGFKIPDSLNNKDYAYFSNEVQKNKAQSFNATLYAKSWLSKSKSEQNWNQMALAYKAIMYNADKAQLPPYSDSLLTAAKKSKDKALIGAAYLTKGIINYNKKELTKALDNYLIADRYISQTDDSYAIHKVKYAIAQTKYYLGFYHEAIALLKECTAYFESENDRGYLNSIHFLGLCYNKVGNYKLSSYYNKLGLEESKKLDNTEMLVYFNHSAGINHYYKKEYSEAIANLKRVIPELKNKKDFANETVANFYIGKSYWALKQQNLALPFLLKVDKIFVDEKYTRPDLRENFELLIEFYKNQNNIALQLVYARRLLEVDRILTKNYKYLSRKIFKVYDTKKLQSDNLELEKSTGSKNQIIYILVVFFTITIAFLSFRHYKNKKYYRQKFEELMESNTDSQKTSTLNINNENNDLDINPEVITMILKNLEKFEKNKKYLEKDMNLSRLSALLNTNSKYAGKVISKYRGQKTIDYISNLKLQHIITLLKNENKYRLYTNEALGEEAGFSSTQNFTRAFKKQTKISPTYFIQQLQKPIQ</sequence>
<dbReference type="OrthoDB" id="5295174at2"/>
<dbReference type="GO" id="GO:0003700">
    <property type="term" value="F:DNA-binding transcription factor activity"/>
    <property type="evidence" value="ECO:0007669"/>
    <property type="project" value="InterPro"/>
</dbReference>
<dbReference type="SUPFAM" id="SSF48452">
    <property type="entry name" value="TPR-like"/>
    <property type="match status" value="2"/>
</dbReference>
<dbReference type="Gene3D" id="1.25.40.10">
    <property type="entry name" value="Tetratricopeptide repeat domain"/>
    <property type="match status" value="2"/>
</dbReference>
<organism evidence="4 5">
    <name type="scientific">Flavobacterium sinopsychrotolerans</name>
    <dbReference type="NCBI Taxonomy" id="604089"/>
    <lineage>
        <taxon>Bacteria</taxon>
        <taxon>Pseudomonadati</taxon>
        <taxon>Bacteroidota</taxon>
        <taxon>Flavobacteriia</taxon>
        <taxon>Flavobacteriales</taxon>
        <taxon>Flavobacteriaceae</taxon>
        <taxon>Flavobacterium</taxon>
    </lineage>
</organism>
<dbReference type="Proteomes" id="UP000198657">
    <property type="component" value="Unassembled WGS sequence"/>
</dbReference>
<evidence type="ECO:0000259" key="3">
    <source>
        <dbReference type="PROSITE" id="PS01124"/>
    </source>
</evidence>
<protein>
    <submittedName>
        <fullName evidence="4">AraC-type DNA-binding protein</fullName>
    </submittedName>
</protein>
<keyword evidence="2" id="KW-0812">Transmembrane</keyword>
<feature type="domain" description="HTH araC/xylS-type" evidence="3">
    <location>
        <begin position="454"/>
        <end position="566"/>
    </location>
</feature>
<evidence type="ECO:0000313" key="4">
    <source>
        <dbReference type="EMBL" id="SEO10159.1"/>
    </source>
</evidence>
<evidence type="ECO:0000313" key="5">
    <source>
        <dbReference type="Proteomes" id="UP000198657"/>
    </source>
</evidence>
<keyword evidence="5" id="KW-1185">Reference proteome</keyword>
<name>A0A1H8LYJ4_9FLAO</name>
<dbReference type="EMBL" id="FODN01000003">
    <property type="protein sequence ID" value="SEO10159.1"/>
    <property type="molecule type" value="Genomic_DNA"/>
</dbReference>
<dbReference type="InterPro" id="IPR018060">
    <property type="entry name" value="HTH_AraC"/>
</dbReference>
<keyword evidence="2" id="KW-0472">Membrane</keyword>
<dbReference type="Gene3D" id="1.10.10.60">
    <property type="entry name" value="Homeodomain-like"/>
    <property type="match status" value="1"/>
</dbReference>
<proteinExistence type="predicted"/>
<accession>A0A1H8LYJ4</accession>
<dbReference type="AlphaFoldDB" id="A0A1H8LYJ4"/>
<dbReference type="STRING" id="604089.SAMN04487942_1739"/>
<keyword evidence="1" id="KW-0175">Coiled coil</keyword>
<keyword evidence="2" id="KW-1133">Transmembrane helix</keyword>
<feature type="transmembrane region" description="Helical" evidence="2">
    <location>
        <begin position="395"/>
        <end position="415"/>
    </location>
</feature>
<dbReference type="InterPro" id="IPR011990">
    <property type="entry name" value="TPR-like_helical_dom_sf"/>
</dbReference>
<dbReference type="GO" id="GO:0043565">
    <property type="term" value="F:sequence-specific DNA binding"/>
    <property type="evidence" value="ECO:0007669"/>
    <property type="project" value="InterPro"/>
</dbReference>
<dbReference type="PROSITE" id="PS01124">
    <property type="entry name" value="HTH_ARAC_FAMILY_2"/>
    <property type="match status" value="1"/>
</dbReference>
<dbReference type="SMART" id="SM00342">
    <property type="entry name" value="HTH_ARAC"/>
    <property type="match status" value="1"/>
</dbReference>